<dbReference type="Pfam" id="PF21307">
    <property type="entry name" value="Glyco_hydro_95_C"/>
    <property type="match status" value="1"/>
</dbReference>
<feature type="domain" description="Alpha fucosidase A-like C-terminal" evidence="2">
    <location>
        <begin position="738"/>
        <end position="834"/>
    </location>
</feature>
<evidence type="ECO:0000313" key="4">
    <source>
        <dbReference type="EMBL" id="XBH10444.1"/>
    </source>
</evidence>
<sequence length="841" mass="91995">MSRFTRRSFLGTTSAVLGDLSLSKRLGFAESLKSASSEPSDLTLWYEKPAAQWVDALPIGNGRLGAMVYGGGEDGDFSKELLQFNEDTLWSGQPRDGNNLDAKNHLAAVRRAVLEQKDYHLADKICQKMQGLFAEAYQPLGNLRVDLAHSGSATNYRRQLDLDTACATTSYEVSGVRFQREAFVSAPDQVLILRVTASKAHQLNGTISLDGPLQKAVTALPGNRVLLTGKAAAHIAGAGHPHSEKPVTLSDDPGAGMYFASALQLQVQGGTAKADADRITITNATSFTILLTAATGYRGFQFKPDTPQEEVTANAKRQLDAAANKSFAAIRAHHVEDHRRLFRRVSLEIGSPRKSQPTDQRLNNFAASPDPSLLALYFQYGRYLLISSSRPGTQPANLQGIWNSEITPPWSSNWTSNINIQMNYWPAETCNLSECAGPLFDLIDGLSKTGARTAKETYGLTGWVSHHNIDLWRASNPVGEGVGAATWANWGMSGPWLCEHLYEHYLFTRNREFLRNRAYPLMKGSAEFCLAWLIEDGKGHLTTCPSESTENNFMAPDGKPAMTSAGCTMDMALIRELFANCIAASKELGIDVSFAAKLDAASKRLIPYQIGKYGQLQEWSVDFDEATPGQRHMSQLYPLYPGNQITPRSTPELARAARVSLERRLANGGAYTGWSRAWAIAFWTRLGDGDKAWESLSMLMQHSTNLNLFDTHPSKPAPIFQIDGNFGTTAAIAELLLQSHDSSVDLLPALPSPWPEGSVKGLRARGGLEIDLAWAGGKAQECTIRPDFAGEHRLRAPKGQTIASIKSGAKTIPLTQQTDGSQQVRLEAGRSYRLRFTPHLA</sequence>
<dbReference type="GO" id="GO:0004560">
    <property type="term" value="F:alpha-L-fucosidase activity"/>
    <property type="evidence" value="ECO:0007669"/>
    <property type="project" value="InterPro"/>
</dbReference>
<dbReference type="InterPro" id="IPR054363">
    <property type="entry name" value="GH95_cat"/>
</dbReference>
<dbReference type="KEGG" id="epl:P4G45_01605"/>
<evidence type="ECO:0000259" key="1">
    <source>
        <dbReference type="Pfam" id="PF14498"/>
    </source>
</evidence>
<organism evidence="4">
    <name type="scientific">Edaphobacter paludis</name>
    <dbReference type="NCBI Taxonomy" id="3035702"/>
    <lineage>
        <taxon>Bacteria</taxon>
        <taxon>Pseudomonadati</taxon>
        <taxon>Acidobacteriota</taxon>
        <taxon>Terriglobia</taxon>
        <taxon>Terriglobales</taxon>
        <taxon>Acidobacteriaceae</taxon>
        <taxon>Edaphobacter</taxon>
    </lineage>
</organism>
<dbReference type="InterPro" id="IPR016518">
    <property type="entry name" value="Alpha-L-fucosidase"/>
</dbReference>
<dbReference type="InterPro" id="IPR012341">
    <property type="entry name" value="6hp_glycosidase-like_sf"/>
</dbReference>
<dbReference type="InterPro" id="IPR027414">
    <property type="entry name" value="GH95_N_dom"/>
</dbReference>
<keyword evidence="4" id="KW-0378">Hydrolase</keyword>
<dbReference type="FunFam" id="1.50.10.10:FF:000028">
    <property type="entry name" value="Alpha-L-fucosidase 2"/>
    <property type="match status" value="1"/>
</dbReference>
<dbReference type="InterPro" id="IPR008928">
    <property type="entry name" value="6-hairpin_glycosidase_sf"/>
</dbReference>
<feature type="domain" description="Glycosyl hydrolase family 95 N-terminal" evidence="1">
    <location>
        <begin position="44"/>
        <end position="298"/>
    </location>
</feature>
<dbReference type="AlphaFoldDB" id="A0AAU7CY72"/>
<evidence type="ECO:0000259" key="2">
    <source>
        <dbReference type="Pfam" id="PF21307"/>
    </source>
</evidence>
<dbReference type="Gene3D" id="1.50.10.10">
    <property type="match status" value="1"/>
</dbReference>
<protein>
    <submittedName>
        <fullName evidence="4">Glycoside hydrolase family 95 protein</fullName>
    </submittedName>
</protein>
<proteinExistence type="predicted"/>
<dbReference type="PIRSF" id="PIRSF007663">
    <property type="entry name" value="UCP007663"/>
    <property type="match status" value="1"/>
</dbReference>
<reference evidence="4" key="1">
    <citation type="submission" date="2023-03" db="EMBL/GenBank/DDBJ databases">
        <title>Edaphobacter sp.</title>
        <authorList>
            <person name="Huber K.J."/>
            <person name="Papendorf J."/>
            <person name="Pilke C."/>
            <person name="Bunk B."/>
            <person name="Sproeer C."/>
            <person name="Pester M."/>
        </authorList>
    </citation>
    <scope>NUCLEOTIDE SEQUENCE</scope>
    <source>
        <strain evidence="4">DSM 109919</strain>
    </source>
</reference>
<dbReference type="SUPFAM" id="SSF48208">
    <property type="entry name" value="Six-hairpin glycosidases"/>
    <property type="match status" value="1"/>
</dbReference>
<dbReference type="Pfam" id="PF14498">
    <property type="entry name" value="Glyco_hyd_65N_2"/>
    <property type="match status" value="1"/>
</dbReference>
<gene>
    <name evidence="4" type="ORF">P4G45_01605</name>
</gene>
<evidence type="ECO:0000259" key="3">
    <source>
        <dbReference type="Pfam" id="PF22124"/>
    </source>
</evidence>
<dbReference type="PANTHER" id="PTHR31084:SF0">
    <property type="entry name" value="ALPHA-L-FUCOSIDASE 2"/>
    <property type="match status" value="1"/>
</dbReference>
<name>A0AAU7CY72_9BACT</name>
<dbReference type="GO" id="GO:0005975">
    <property type="term" value="P:carbohydrate metabolic process"/>
    <property type="evidence" value="ECO:0007669"/>
    <property type="project" value="InterPro"/>
</dbReference>
<dbReference type="Pfam" id="PF22124">
    <property type="entry name" value="Glyco_hydro_95_cat"/>
    <property type="match status" value="1"/>
</dbReference>
<dbReference type="RefSeq" id="WP_348267951.1">
    <property type="nucleotide sequence ID" value="NZ_CP121194.1"/>
</dbReference>
<dbReference type="InterPro" id="IPR049053">
    <property type="entry name" value="AFCA-like_C"/>
</dbReference>
<dbReference type="EMBL" id="CP121194">
    <property type="protein sequence ID" value="XBH10444.1"/>
    <property type="molecule type" value="Genomic_DNA"/>
</dbReference>
<feature type="domain" description="Glycosyl hydrolase family 95 catalytic" evidence="3">
    <location>
        <begin position="327"/>
        <end position="736"/>
    </location>
</feature>
<accession>A0AAU7CY72</accession>
<dbReference type="PANTHER" id="PTHR31084">
    <property type="entry name" value="ALPHA-L-FUCOSIDASE 2"/>
    <property type="match status" value="1"/>
</dbReference>